<protein>
    <recommendedName>
        <fullName evidence="3">NACHT domain-containing protein</fullName>
    </recommendedName>
</protein>
<dbReference type="Pfam" id="PF22939">
    <property type="entry name" value="WHD_GPIID"/>
    <property type="match status" value="1"/>
</dbReference>
<dbReference type="SUPFAM" id="SSF52540">
    <property type="entry name" value="P-loop containing nucleoside triphosphate hydrolases"/>
    <property type="match status" value="1"/>
</dbReference>
<keyword evidence="1" id="KW-0677">Repeat</keyword>
<evidence type="ECO:0000313" key="5">
    <source>
        <dbReference type="Proteomes" id="UP001270362"/>
    </source>
</evidence>
<dbReference type="Pfam" id="PF12796">
    <property type="entry name" value="Ank_2"/>
    <property type="match status" value="2"/>
</dbReference>
<dbReference type="PROSITE" id="PS50088">
    <property type="entry name" value="ANK_REPEAT"/>
    <property type="match status" value="1"/>
</dbReference>
<dbReference type="InterPro" id="IPR036770">
    <property type="entry name" value="Ankyrin_rpt-contain_sf"/>
</dbReference>
<gene>
    <name evidence="4" type="ORF">B0T22DRAFT_378434</name>
</gene>
<dbReference type="PROSITE" id="PS50297">
    <property type="entry name" value="ANK_REP_REGION"/>
    <property type="match status" value="1"/>
</dbReference>
<evidence type="ECO:0000313" key="4">
    <source>
        <dbReference type="EMBL" id="KAK3690437.1"/>
    </source>
</evidence>
<dbReference type="Gene3D" id="3.40.50.300">
    <property type="entry name" value="P-loop containing nucleotide triphosphate hydrolases"/>
    <property type="match status" value="1"/>
</dbReference>
<feature type="repeat" description="ANK" evidence="2">
    <location>
        <begin position="544"/>
        <end position="577"/>
    </location>
</feature>
<dbReference type="SMART" id="SM00248">
    <property type="entry name" value="ANK"/>
    <property type="match status" value="4"/>
</dbReference>
<dbReference type="Pfam" id="PF23239">
    <property type="entry name" value="DUF7069"/>
    <property type="match status" value="1"/>
</dbReference>
<organism evidence="4 5">
    <name type="scientific">Podospora appendiculata</name>
    <dbReference type="NCBI Taxonomy" id="314037"/>
    <lineage>
        <taxon>Eukaryota</taxon>
        <taxon>Fungi</taxon>
        <taxon>Dikarya</taxon>
        <taxon>Ascomycota</taxon>
        <taxon>Pezizomycotina</taxon>
        <taxon>Sordariomycetes</taxon>
        <taxon>Sordariomycetidae</taxon>
        <taxon>Sordariales</taxon>
        <taxon>Podosporaceae</taxon>
        <taxon>Podospora</taxon>
    </lineage>
</organism>
<comment type="caution">
    <text evidence="4">The sequence shown here is derived from an EMBL/GenBank/DDBJ whole genome shotgun (WGS) entry which is preliminary data.</text>
</comment>
<reference evidence="4" key="1">
    <citation type="journal article" date="2023" name="Mol. Phylogenet. Evol.">
        <title>Genome-scale phylogeny and comparative genomics of the fungal order Sordariales.</title>
        <authorList>
            <person name="Hensen N."/>
            <person name="Bonometti L."/>
            <person name="Westerberg I."/>
            <person name="Brannstrom I.O."/>
            <person name="Guillou S."/>
            <person name="Cros-Aarteil S."/>
            <person name="Calhoun S."/>
            <person name="Haridas S."/>
            <person name="Kuo A."/>
            <person name="Mondo S."/>
            <person name="Pangilinan J."/>
            <person name="Riley R."/>
            <person name="LaButti K."/>
            <person name="Andreopoulos B."/>
            <person name="Lipzen A."/>
            <person name="Chen C."/>
            <person name="Yan M."/>
            <person name="Daum C."/>
            <person name="Ng V."/>
            <person name="Clum A."/>
            <person name="Steindorff A."/>
            <person name="Ohm R.A."/>
            <person name="Martin F."/>
            <person name="Silar P."/>
            <person name="Natvig D.O."/>
            <person name="Lalanne C."/>
            <person name="Gautier V."/>
            <person name="Ament-Velasquez S.L."/>
            <person name="Kruys A."/>
            <person name="Hutchinson M.I."/>
            <person name="Powell A.J."/>
            <person name="Barry K."/>
            <person name="Miller A.N."/>
            <person name="Grigoriev I.V."/>
            <person name="Debuchy R."/>
            <person name="Gladieux P."/>
            <person name="Hiltunen Thoren M."/>
            <person name="Johannesson H."/>
        </authorList>
    </citation>
    <scope>NUCLEOTIDE SEQUENCE</scope>
    <source>
        <strain evidence="4">CBS 314.62</strain>
    </source>
</reference>
<dbReference type="InterPro" id="IPR056884">
    <property type="entry name" value="NPHP3-like_N"/>
</dbReference>
<dbReference type="Gene3D" id="1.25.40.20">
    <property type="entry name" value="Ankyrin repeat-containing domain"/>
    <property type="match status" value="2"/>
</dbReference>
<dbReference type="PANTHER" id="PTHR10039:SF14">
    <property type="entry name" value="NACHT DOMAIN-CONTAINING PROTEIN"/>
    <property type="match status" value="1"/>
</dbReference>
<dbReference type="InterPro" id="IPR054471">
    <property type="entry name" value="GPIID_WHD"/>
</dbReference>
<dbReference type="InterPro" id="IPR055497">
    <property type="entry name" value="DUF7069"/>
</dbReference>
<dbReference type="AlphaFoldDB" id="A0AAE1CEB4"/>
<dbReference type="EMBL" id="JAULSO010000002">
    <property type="protein sequence ID" value="KAK3690437.1"/>
    <property type="molecule type" value="Genomic_DNA"/>
</dbReference>
<evidence type="ECO:0000259" key="3">
    <source>
        <dbReference type="PROSITE" id="PS50837"/>
    </source>
</evidence>
<evidence type="ECO:0000256" key="2">
    <source>
        <dbReference type="PROSITE-ProRule" id="PRU00023"/>
    </source>
</evidence>
<feature type="domain" description="NACHT" evidence="3">
    <location>
        <begin position="79"/>
        <end position="225"/>
    </location>
</feature>
<dbReference type="SUPFAM" id="SSF48403">
    <property type="entry name" value="Ankyrin repeat"/>
    <property type="match status" value="1"/>
</dbReference>
<dbReference type="Pfam" id="PF24883">
    <property type="entry name" value="NPHP3_N"/>
    <property type="match status" value="1"/>
</dbReference>
<accession>A0AAE1CEB4</accession>
<dbReference type="InterPro" id="IPR002110">
    <property type="entry name" value="Ankyrin_rpt"/>
</dbReference>
<dbReference type="Proteomes" id="UP001270362">
    <property type="component" value="Unassembled WGS sequence"/>
</dbReference>
<name>A0AAE1CEB4_9PEZI</name>
<keyword evidence="2" id="KW-0040">ANK repeat</keyword>
<proteinExistence type="predicted"/>
<evidence type="ECO:0000256" key="1">
    <source>
        <dbReference type="ARBA" id="ARBA00022737"/>
    </source>
</evidence>
<dbReference type="InterPro" id="IPR027417">
    <property type="entry name" value="P-loop_NTPase"/>
</dbReference>
<dbReference type="InterPro" id="IPR007111">
    <property type="entry name" value="NACHT_NTPase"/>
</dbReference>
<dbReference type="PROSITE" id="PS50837">
    <property type="entry name" value="NACHT"/>
    <property type="match status" value="1"/>
</dbReference>
<feature type="non-terminal residue" evidence="4">
    <location>
        <position position="676"/>
    </location>
</feature>
<reference evidence="4" key="2">
    <citation type="submission" date="2023-06" db="EMBL/GenBank/DDBJ databases">
        <authorList>
            <consortium name="Lawrence Berkeley National Laboratory"/>
            <person name="Haridas S."/>
            <person name="Hensen N."/>
            <person name="Bonometti L."/>
            <person name="Westerberg I."/>
            <person name="Brannstrom I.O."/>
            <person name="Guillou S."/>
            <person name="Cros-Aarteil S."/>
            <person name="Calhoun S."/>
            <person name="Kuo A."/>
            <person name="Mondo S."/>
            <person name="Pangilinan J."/>
            <person name="Riley R."/>
            <person name="Labutti K."/>
            <person name="Andreopoulos B."/>
            <person name="Lipzen A."/>
            <person name="Chen C."/>
            <person name="Yanf M."/>
            <person name="Daum C."/>
            <person name="Ng V."/>
            <person name="Clum A."/>
            <person name="Steindorff A."/>
            <person name="Ohm R."/>
            <person name="Martin F."/>
            <person name="Silar P."/>
            <person name="Natvig D."/>
            <person name="Lalanne C."/>
            <person name="Gautier V."/>
            <person name="Ament-Velasquez S.L."/>
            <person name="Kruys A."/>
            <person name="Hutchinson M.I."/>
            <person name="Powell A.J."/>
            <person name="Barry K."/>
            <person name="Miller A.N."/>
            <person name="Grigoriev I.V."/>
            <person name="Debuchy R."/>
            <person name="Gladieux P."/>
            <person name="Thoren M.H."/>
            <person name="Johannesson H."/>
        </authorList>
    </citation>
    <scope>NUCLEOTIDE SEQUENCE</scope>
    <source>
        <strain evidence="4">CBS 314.62</strain>
    </source>
</reference>
<sequence length="676" mass="75935">TMESLLSVAEEHLEVAKKNLVVAEAILTSLTPGEEKCLRLLRVSDYKFYKDRIKERVQGTCSWCLDHKKYQNGLASASGILLVSANPGCGKSVLARYLVEEGLPESATICYFFFWEAGQNTLKQALCALLHQLFQKKPHLIKHAMDAFKSDGDKLAETTSALWDILITSSSDPQAGPIIFVLDALDECREQEMRHLADMLETWFRRSNQSGSAQPNLKFLLTARPYERVVGAIQRLEHCFPTVRIKGEDEWKCLGDEISVVITYRIGELFRHRTGLSTSIPDRLKERMLAIPHRTYLWMHLVFDFLESNLFKATPEGVDEIIDILPGDAESTYAAILDKCPLRMRSRVRRTLLSIVGAYRVLTIRELQIIFELDSHAEELRVPDLESDEDFKNRIRNFCGLFISIHDNKVFLIHQTAKEFLLKSSAVPWLLPFDTVQADISMAETCMTFLSISDLYEDLEDFEPIFGHFKALKWEHFHGSGLEKGSSNPSSVEILGDGYWNRLEGLSPALASGNSIISALLVNDEEIVSVFLGHGLDINTKNADGNTLLHYWVRKSAFQRSVKFLLRHGADPNAVNVNGCTPLHAKMYKEICALLLDAGCQINRRDYLGQSPLFYHDSAGVGYLLSRGADPNITHNSGQTVLHFASTDSQVRVLVDAGVKVDARDDSGSTPLHTCL</sequence>
<keyword evidence="5" id="KW-1185">Reference proteome</keyword>
<dbReference type="PANTHER" id="PTHR10039">
    <property type="entry name" value="AMELOGENIN"/>
    <property type="match status" value="1"/>
</dbReference>